<protein>
    <submittedName>
        <fullName evidence="6">Formate/nitrite transporter family protein</fullName>
    </submittedName>
</protein>
<gene>
    <name evidence="6" type="ORF">H8Z76_05525</name>
</gene>
<name>A0ABR7I990_9FIRM</name>
<feature type="transmembrane region" description="Helical" evidence="5">
    <location>
        <begin position="80"/>
        <end position="105"/>
    </location>
</feature>
<keyword evidence="7" id="KW-1185">Reference proteome</keyword>
<evidence type="ECO:0000256" key="3">
    <source>
        <dbReference type="ARBA" id="ARBA00022989"/>
    </source>
</evidence>
<dbReference type="EMBL" id="JACOQH010000003">
    <property type="protein sequence ID" value="MBC5753492.1"/>
    <property type="molecule type" value="Genomic_DNA"/>
</dbReference>
<evidence type="ECO:0000256" key="2">
    <source>
        <dbReference type="ARBA" id="ARBA00022692"/>
    </source>
</evidence>
<dbReference type="RefSeq" id="WP_186981900.1">
    <property type="nucleotide sequence ID" value="NZ_JACOQH010000003.1"/>
</dbReference>
<evidence type="ECO:0000256" key="1">
    <source>
        <dbReference type="ARBA" id="ARBA00004141"/>
    </source>
</evidence>
<dbReference type="Proteomes" id="UP000621540">
    <property type="component" value="Unassembled WGS sequence"/>
</dbReference>
<proteinExistence type="predicted"/>
<dbReference type="PANTHER" id="PTHR30520">
    <property type="entry name" value="FORMATE TRANSPORTER-RELATED"/>
    <property type="match status" value="1"/>
</dbReference>
<dbReference type="InterPro" id="IPR023271">
    <property type="entry name" value="Aquaporin-like"/>
</dbReference>
<feature type="transmembrane region" description="Helical" evidence="5">
    <location>
        <begin position="49"/>
        <end position="68"/>
    </location>
</feature>
<comment type="subcellular location">
    <subcellularLocation>
        <location evidence="1">Membrane</location>
        <topology evidence="1">Multi-pass membrane protein</topology>
    </subcellularLocation>
</comment>
<reference evidence="6 7" key="1">
    <citation type="submission" date="2020-08" db="EMBL/GenBank/DDBJ databases">
        <title>Genome public.</title>
        <authorList>
            <person name="Liu C."/>
            <person name="Sun Q."/>
        </authorList>
    </citation>
    <scope>NUCLEOTIDE SEQUENCE [LARGE SCALE GENOMIC DNA]</scope>
    <source>
        <strain evidence="6 7">BX0805</strain>
    </source>
</reference>
<feature type="transmembrane region" description="Helical" evidence="5">
    <location>
        <begin position="25"/>
        <end position="43"/>
    </location>
</feature>
<evidence type="ECO:0000256" key="4">
    <source>
        <dbReference type="ARBA" id="ARBA00023136"/>
    </source>
</evidence>
<sequence length="153" mass="16405">MYREDFKKVSEIGKAKTGWLKENPIGYFVAAMVAAYFTATAAAKSALDAGAMFVRGILCNICVCLAIWCSVRMKSESGKLIMVIWCILIFMLCGFEHSVANMSIIGQVLIHGGAPGVSLPLYLKSLLFVSAGNIVGGVGFVALPYAVMAQKKN</sequence>
<keyword evidence="3 5" id="KW-1133">Transmembrane helix</keyword>
<accession>A0ABR7I990</accession>
<keyword evidence="2 5" id="KW-0812">Transmembrane</keyword>
<organism evidence="6 7">
    <name type="scientific">Roseburia yibonii</name>
    <dbReference type="NCBI Taxonomy" id="2763063"/>
    <lineage>
        <taxon>Bacteria</taxon>
        <taxon>Bacillati</taxon>
        <taxon>Bacillota</taxon>
        <taxon>Clostridia</taxon>
        <taxon>Lachnospirales</taxon>
        <taxon>Lachnospiraceae</taxon>
        <taxon>Roseburia</taxon>
    </lineage>
</organism>
<dbReference type="InterPro" id="IPR000292">
    <property type="entry name" value="For/NO2_transpt"/>
</dbReference>
<feature type="transmembrane region" description="Helical" evidence="5">
    <location>
        <begin position="125"/>
        <end position="147"/>
    </location>
</feature>
<evidence type="ECO:0000256" key="5">
    <source>
        <dbReference type="SAM" id="Phobius"/>
    </source>
</evidence>
<dbReference type="PANTHER" id="PTHR30520:SF8">
    <property type="entry name" value="NITRITE TRANSPORTER NIRC"/>
    <property type="match status" value="1"/>
</dbReference>
<evidence type="ECO:0000313" key="6">
    <source>
        <dbReference type="EMBL" id="MBC5753492.1"/>
    </source>
</evidence>
<comment type="caution">
    <text evidence="6">The sequence shown here is derived from an EMBL/GenBank/DDBJ whole genome shotgun (WGS) entry which is preliminary data.</text>
</comment>
<dbReference type="Pfam" id="PF01226">
    <property type="entry name" value="Form_Nir_trans"/>
    <property type="match status" value="1"/>
</dbReference>
<keyword evidence="4 5" id="KW-0472">Membrane</keyword>
<dbReference type="Gene3D" id="1.20.1080.10">
    <property type="entry name" value="Glycerol uptake facilitator protein"/>
    <property type="match status" value="1"/>
</dbReference>
<evidence type="ECO:0000313" key="7">
    <source>
        <dbReference type="Proteomes" id="UP000621540"/>
    </source>
</evidence>